<reference evidence="1" key="1">
    <citation type="submission" date="2015-12" db="EMBL/GenBank/DDBJ databases">
        <title>Gene expression during late stages of embryo sac development: a critical building block for successful pollen-pistil interactions.</title>
        <authorList>
            <person name="Liu Y."/>
            <person name="Joly V."/>
            <person name="Sabar M."/>
            <person name="Matton D.P."/>
        </authorList>
    </citation>
    <scope>NUCLEOTIDE SEQUENCE</scope>
</reference>
<organism evidence="1">
    <name type="scientific">Solanum chacoense</name>
    <name type="common">Chaco potato</name>
    <dbReference type="NCBI Taxonomy" id="4108"/>
    <lineage>
        <taxon>Eukaryota</taxon>
        <taxon>Viridiplantae</taxon>
        <taxon>Streptophyta</taxon>
        <taxon>Embryophyta</taxon>
        <taxon>Tracheophyta</taxon>
        <taxon>Spermatophyta</taxon>
        <taxon>Magnoliopsida</taxon>
        <taxon>eudicotyledons</taxon>
        <taxon>Gunneridae</taxon>
        <taxon>Pentapetalae</taxon>
        <taxon>asterids</taxon>
        <taxon>lamiids</taxon>
        <taxon>Solanales</taxon>
        <taxon>Solanaceae</taxon>
        <taxon>Solanoideae</taxon>
        <taxon>Solaneae</taxon>
        <taxon>Solanum</taxon>
    </lineage>
</organism>
<accession>A0A0V0GQ90</accession>
<name>A0A0V0GQ90_SOLCH</name>
<proteinExistence type="predicted"/>
<dbReference type="EMBL" id="GEDG01033540">
    <property type="protein sequence ID" value="JAP10206.1"/>
    <property type="molecule type" value="Transcribed_RNA"/>
</dbReference>
<dbReference type="AlphaFoldDB" id="A0A0V0GQ90"/>
<evidence type="ECO:0000313" key="1">
    <source>
        <dbReference type="EMBL" id="JAP10206.1"/>
    </source>
</evidence>
<sequence>MYQKDRRQDYLHLSSKNTGVYQNAFSYLNQTGQNFQGQRTRFYNQWSLYVASNLKKKMEHSNLSGQTTFPFLLLSNKSHAQDHEVGKSGTHQSH</sequence>
<protein>
    <submittedName>
        <fullName evidence="1">Putative ovule protein</fullName>
    </submittedName>
</protein>